<dbReference type="EMBL" id="CP021235">
    <property type="protein sequence ID" value="ARS35737.1"/>
    <property type="molecule type" value="Genomic_DNA"/>
</dbReference>
<dbReference type="OrthoDB" id="1147144at2"/>
<evidence type="ECO:0000256" key="2">
    <source>
        <dbReference type="SAM" id="Phobius"/>
    </source>
</evidence>
<dbReference type="RefSeq" id="WP_025606802.1">
    <property type="nucleotide sequence ID" value="NZ_CP021235.1"/>
</dbReference>
<feature type="transmembrane region" description="Helical" evidence="2">
    <location>
        <begin position="300"/>
        <end position="323"/>
    </location>
</feature>
<feature type="transmembrane region" description="Helical" evidence="2">
    <location>
        <begin position="89"/>
        <end position="110"/>
    </location>
</feature>
<accession>A0A1X9YS93</accession>
<evidence type="ECO:0000256" key="1">
    <source>
        <dbReference type="SAM" id="MobiDB-lite"/>
    </source>
</evidence>
<feature type="transmembrane region" description="Helical" evidence="2">
    <location>
        <begin position="222"/>
        <end position="243"/>
    </location>
</feature>
<feature type="transmembrane region" description="Helical" evidence="2">
    <location>
        <begin position="47"/>
        <end position="68"/>
    </location>
</feature>
<dbReference type="NCBIfam" id="TIGR03782">
    <property type="entry name" value="Bac_Flav_CT_J"/>
    <property type="match status" value="1"/>
</dbReference>
<reference evidence="6" key="1">
    <citation type="submission" date="2017-05" db="EMBL/GenBank/DDBJ databases">
        <authorList>
            <person name="Ray J."/>
            <person name="Price M."/>
            <person name="Deutschbauer A."/>
        </authorList>
    </citation>
    <scope>NUCLEOTIDE SEQUENCE [LARGE SCALE GENOMIC DNA]</scope>
    <source>
        <strain evidence="6">DSM 19842</strain>
    </source>
</reference>
<dbReference type="STRING" id="709015.GCA_000472485_02011"/>
<dbReference type="Proteomes" id="UP000266292">
    <property type="component" value="Chromosome"/>
</dbReference>
<feature type="transmembrane region" description="Helical" evidence="2">
    <location>
        <begin position="255"/>
        <end position="274"/>
    </location>
</feature>
<proteinExistence type="predicted"/>
<feature type="chain" id="PRO_5010986393" evidence="3">
    <location>
        <begin position="24"/>
        <end position="403"/>
    </location>
</feature>
<dbReference type="InterPro" id="IPR012424">
    <property type="entry name" value="Conjugative_transposon_TraJ_C"/>
</dbReference>
<keyword evidence="2" id="KW-1133">Transmembrane helix</keyword>
<keyword evidence="2" id="KW-0472">Membrane</keyword>
<feature type="domain" description="Conjugative transposon TraJ C-terminal" evidence="4">
    <location>
        <begin position="31"/>
        <end position="401"/>
    </location>
</feature>
<evidence type="ECO:0000256" key="3">
    <source>
        <dbReference type="SAM" id="SignalP"/>
    </source>
</evidence>
<dbReference type="AlphaFoldDB" id="A0A1X9YS93"/>
<gene>
    <name evidence="5" type="ORF">CA264_09950</name>
</gene>
<dbReference type="KEGG" id="pact:CA264_09950"/>
<keyword evidence="6" id="KW-1185">Reference proteome</keyword>
<dbReference type="InterPro" id="IPR022393">
    <property type="entry name" value="Conjugative_transposon_TraJ"/>
</dbReference>
<protein>
    <submittedName>
        <fullName evidence="5">Conjugative transposon protein TraJ</fullName>
    </submittedName>
</protein>
<name>A0A1X9YS93_9BACT</name>
<keyword evidence="3" id="KW-0732">Signal</keyword>
<sequence length="403" mass="43022">MKYWKHSLILLACALLLPGLLQAQGLSGETGSLHQVLEQLYGEMLPLCSGLMQVAQGIAGLGALWYIGSRVWRHIAQAEPIDFYPLLRPFALGLAIVLFPAVLDLLNGVLSPTVAATSAMVGDSDKAIAVLLQKREEALRGTAAWQMYVGEAGAGDRDRWYAYTHEEAPAGEGLVEGIGNDIRFAMEKASYSFRNSVKEWLSEVLRLLYEAAALCINTVRTFQLVVLAILGPLVFGLAVFDGFRHTLTVWSARYINVYLWLPVANIFGAILGKVQEMMLTLDLSQVEEAGETFFSPTDTAYLLFLVMGIVGYLTVPSVANYIVHASGGNTLLYKISNLFSATSQGTAQAVYAGAATAAGGVGSTAVAISHLGSWAGGAVSSPGSGQSPDAPSAFQHDRISGEK</sequence>
<organism evidence="5 6">
    <name type="scientific">Pontibacter actiniarum</name>
    <dbReference type="NCBI Taxonomy" id="323450"/>
    <lineage>
        <taxon>Bacteria</taxon>
        <taxon>Pseudomonadati</taxon>
        <taxon>Bacteroidota</taxon>
        <taxon>Cytophagia</taxon>
        <taxon>Cytophagales</taxon>
        <taxon>Hymenobacteraceae</taxon>
        <taxon>Pontibacter</taxon>
    </lineage>
</organism>
<dbReference type="Pfam" id="PF07863">
    <property type="entry name" value="CtnDOT_TraJ"/>
    <property type="match status" value="1"/>
</dbReference>
<feature type="region of interest" description="Disordered" evidence="1">
    <location>
        <begin position="377"/>
        <end position="403"/>
    </location>
</feature>
<evidence type="ECO:0000313" key="5">
    <source>
        <dbReference type="EMBL" id="ARS35737.1"/>
    </source>
</evidence>
<evidence type="ECO:0000259" key="4">
    <source>
        <dbReference type="Pfam" id="PF07863"/>
    </source>
</evidence>
<feature type="signal peptide" evidence="3">
    <location>
        <begin position="1"/>
        <end position="23"/>
    </location>
</feature>
<evidence type="ECO:0000313" key="6">
    <source>
        <dbReference type="Proteomes" id="UP000266292"/>
    </source>
</evidence>
<keyword evidence="2" id="KW-0812">Transmembrane</keyword>